<evidence type="ECO:0000313" key="1">
    <source>
        <dbReference type="EMBL" id="MBX26750.1"/>
    </source>
</evidence>
<organism evidence="1">
    <name type="scientific">Rhizophora mucronata</name>
    <name type="common">Asiatic mangrove</name>
    <dbReference type="NCBI Taxonomy" id="61149"/>
    <lineage>
        <taxon>Eukaryota</taxon>
        <taxon>Viridiplantae</taxon>
        <taxon>Streptophyta</taxon>
        <taxon>Embryophyta</taxon>
        <taxon>Tracheophyta</taxon>
        <taxon>Spermatophyta</taxon>
        <taxon>Magnoliopsida</taxon>
        <taxon>eudicotyledons</taxon>
        <taxon>Gunneridae</taxon>
        <taxon>Pentapetalae</taxon>
        <taxon>rosids</taxon>
        <taxon>fabids</taxon>
        <taxon>Malpighiales</taxon>
        <taxon>Rhizophoraceae</taxon>
        <taxon>Rhizophora</taxon>
    </lineage>
</organism>
<accession>A0A2P2M944</accession>
<keyword evidence="1" id="KW-0121">Carboxypeptidase</keyword>
<keyword evidence="1" id="KW-0378">Hydrolase</keyword>
<reference evidence="1" key="1">
    <citation type="submission" date="2018-02" db="EMBL/GenBank/DDBJ databases">
        <title>Rhizophora mucronata_Transcriptome.</title>
        <authorList>
            <person name="Meera S.P."/>
            <person name="Sreeshan A."/>
            <person name="Augustine A."/>
        </authorList>
    </citation>
    <scope>NUCLEOTIDE SEQUENCE</scope>
    <source>
        <tissue evidence="1">Leaf</tissue>
    </source>
</reference>
<protein>
    <submittedName>
        <fullName evidence="1">Carboxypeptidase D isoform X1</fullName>
    </submittedName>
</protein>
<dbReference type="AlphaFoldDB" id="A0A2P2M944"/>
<sequence length="41" mass="4943">MHGYMTNSDLEKAMKEFTWRCSNISRIYRETWIGCSVLERV</sequence>
<dbReference type="GO" id="GO:0004180">
    <property type="term" value="F:carboxypeptidase activity"/>
    <property type="evidence" value="ECO:0007669"/>
    <property type="project" value="UniProtKB-KW"/>
</dbReference>
<dbReference type="EMBL" id="GGEC01046266">
    <property type="protein sequence ID" value="MBX26750.1"/>
    <property type="molecule type" value="Transcribed_RNA"/>
</dbReference>
<proteinExistence type="predicted"/>
<name>A0A2P2M944_RHIMU</name>
<keyword evidence="1" id="KW-0645">Protease</keyword>